<feature type="domain" description="HPt" evidence="2">
    <location>
        <begin position="41"/>
        <end position="116"/>
    </location>
</feature>
<proteinExistence type="predicted"/>
<dbReference type="OrthoDB" id="8454588at2"/>
<evidence type="ECO:0000313" key="4">
    <source>
        <dbReference type="Proteomes" id="UP000034832"/>
    </source>
</evidence>
<dbReference type="InterPro" id="IPR008207">
    <property type="entry name" value="Sig_transdc_His_kin_Hpt_dom"/>
</dbReference>
<keyword evidence="1" id="KW-0902">Two-component regulatory system</keyword>
<keyword evidence="4" id="KW-1185">Reference proteome</keyword>
<dbReference type="AlphaFoldDB" id="A0A4U6BTM7"/>
<protein>
    <submittedName>
        <fullName evidence="3">Hpt domain-containing protein</fullName>
    </submittedName>
</protein>
<organism evidence="3 4">
    <name type="scientific">Afipia massiliensis</name>
    <dbReference type="NCBI Taxonomy" id="211460"/>
    <lineage>
        <taxon>Bacteria</taxon>
        <taxon>Pseudomonadati</taxon>
        <taxon>Pseudomonadota</taxon>
        <taxon>Alphaproteobacteria</taxon>
        <taxon>Hyphomicrobiales</taxon>
        <taxon>Nitrobacteraceae</taxon>
        <taxon>Afipia</taxon>
    </lineage>
</organism>
<sequence length="125" mass="13111">MSLNLERLNWMPSPPLVPEDSAIDVQHLGRMTLGEAALEAEVLALFSAQSGELVTRLKAIPPDAAALAHTLKGSARAIGAFRVAEAALGVEAAMKNNGDIAGAIALLQQTVEEARATIGRMLNRS</sequence>
<dbReference type="GO" id="GO:0000160">
    <property type="term" value="P:phosphorelay signal transduction system"/>
    <property type="evidence" value="ECO:0007669"/>
    <property type="project" value="UniProtKB-KW"/>
</dbReference>
<evidence type="ECO:0000313" key="3">
    <source>
        <dbReference type="EMBL" id="TKT72438.1"/>
    </source>
</evidence>
<comment type="caution">
    <text evidence="3">The sequence shown here is derived from an EMBL/GenBank/DDBJ whole genome shotgun (WGS) entry which is preliminary data.</text>
</comment>
<dbReference type="EMBL" id="LBIA02000001">
    <property type="protein sequence ID" value="TKT72438.1"/>
    <property type="molecule type" value="Genomic_DNA"/>
</dbReference>
<dbReference type="InterPro" id="IPR036641">
    <property type="entry name" value="HPT_dom_sf"/>
</dbReference>
<evidence type="ECO:0000256" key="1">
    <source>
        <dbReference type="ARBA" id="ARBA00023012"/>
    </source>
</evidence>
<dbReference type="STRING" id="211460.YH63_05090"/>
<name>A0A4U6BTM7_9BRAD</name>
<dbReference type="Proteomes" id="UP000034832">
    <property type="component" value="Unassembled WGS sequence"/>
</dbReference>
<dbReference type="RefSeq" id="WP_046827084.1">
    <property type="nucleotide sequence ID" value="NZ_LBIA02000001.1"/>
</dbReference>
<accession>A0A4U6BTM7</accession>
<dbReference type="SUPFAM" id="SSF47226">
    <property type="entry name" value="Histidine-containing phosphotransfer domain, HPT domain"/>
    <property type="match status" value="1"/>
</dbReference>
<dbReference type="Pfam" id="PF01627">
    <property type="entry name" value="Hpt"/>
    <property type="match status" value="1"/>
</dbReference>
<dbReference type="GO" id="GO:0004672">
    <property type="term" value="F:protein kinase activity"/>
    <property type="evidence" value="ECO:0007669"/>
    <property type="project" value="UniProtKB-ARBA"/>
</dbReference>
<dbReference type="Gene3D" id="1.20.120.160">
    <property type="entry name" value="HPT domain"/>
    <property type="match status" value="1"/>
</dbReference>
<gene>
    <name evidence="3" type="ORF">YH63_013925</name>
</gene>
<evidence type="ECO:0000259" key="2">
    <source>
        <dbReference type="Pfam" id="PF01627"/>
    </source>
</evidence>
<reference evidence="3" key="1">
    <citation type="submission" date="2019-04" db="EMBL/GenBank/DDBJ databases">
        <title>Whole genome sequencing of cave bacteria.</title>
        <authorList>
            <person name="Gan H.M."/>
            <person name="Barton H."/>
            <person name="Savka M.A."/>
        </authorList>
    </citation>
    <scope>NUCLEOTIDE SEQUENCE [LARGE SCALE GENOMIC DNA]</scope>
    <source>
        <strain evidence="3">LC387</strain>
    </source>
</reference>